<sequence length="208" mass="23834">MEEGAIRHMIGNRSFFSKLKECIWTCDLWRWRERKNHRKRWIRFLKGKSDTAKSDHGKEFENEEAGQSGCSPPVRSLIQVDPLVDDQPSVPDSEPVGESTKNLGGNFAAPTNQNSVDVDARVKPTDTYAHDNVEPDLNVEPQLETQQSPGESRPKGKKFKQNRQNIMTKASRKKIPPNIPSIPIDGISFHLEDSVQRWKYVVQWWIAN</sequence>
<protein>
    <submittedName>
        <fullName evidence="2">Uncharacterized protein</fullName>
    </submittedName>
</protein>
<accession>A0A5A7TWT7</accession>
<name>A0A5A7TWT7_CUCMM</name>
<dbReference type="AlphaFoldDB" id="A0A5A7TWT7"/>
<feature type="compositionally biased region" description="Basic and acidic residues" evidence="1">
    <location>
        <begin position="118"/>
        <end position="133"/>
    </location>
</feature>
<dbReference type="Proteomes" id="UP000321393">
    <property type="component" value="Unassembled WGS sequence"/>
</dbReference>
<feature type="region of interest" description="Disordered" evidence="1">
    <location>
        <begin position="51"/>
        <end position="162"/>
    </location>
</feature>
<feature type="compositionally biased region" description="Polar residues" evidence="1">
    <location>
        <begin position="99"/>
        <end position="116"/>
    </location>
</feature>
<dbReference type="EMBL" id="SSTE01013200">
    <property type="protein sequence ID" value="KAA0047424.1"/>
    <property type="molecule type" value="Genomic_DNA"/>
</dbReference>
<gene>
    <name evidence="2" type="ORF">E6C27_scaffold498G00130</name>
</gene>
<proteinExistence type="predicted"/>
<evidence type="ECO:0000313" key="3">
    <source>
        <dbReference type="Proteomes" id="UP000321393"/>
    </source>
</evidence>
<reference evidence="2 3" key="1">
    <citation type="submission" date="2019-08" db="EMBL/GenBank/DDBJ databases">
        <title>Draft genome sequences of two oriental melons (Cucumis melo L. var makuwa).</title>
        <authorList>
            <person name="Kwon S.-Y."/>
        </authorList>
    </citation>
    <scope>NUCLEOTIDE SEQUENCE [LARGE SCALE GENOMIC DNA]</scope>
    <source>
        <strain evidence="3">cv. SW 3</strain>
        <tissue evidence="2">Leaf</tissue>
    </source>
</reference>
<evidence type="ECO:0000313" key="2">
    <source>
        <dbReference type="EMBL" id="KAA0047424.1"/>
    </source>
</evidence>
<feature type="compositionally biased region" description="Basic and acidic residues" evidence="1">
    <location>
        <begin position="51"/>
        <end position="60"/>
    </location>
</feature>
<organism evidence="2 3">
    <name type="scientific">Cucumis melo var. makuwa</name>
    <name type="common">Oriental melon</name>
    <dbReference type="NCBI Taxonomy" id="1194695"/>
    <lineage>
        <taxon>Eukaryota</taxon>
        <taxon>Viridiplantae</taxon>
        <taxon>Streptophyta</taxon>
        <taxon>Embryophyta</taxon>
        <taxon>Tracheophyta</taxon>
        <taxon>Spermatophyta</taxon>
        <taxon>Magnoliopsida</taxon>
        <taxon>eudicotyledons</taxon>
        <taxon>Gunneridae</taxon>
        <taxon>Pentapetalae</taxon>
        <taxon>rosids</taxon>
        <taxon>fabids</taxon>
        <taxon>Cucurbitales</taxon>
        <taxon>Cucurbitaceae</taxon>
        <taxon>Benincaseae</taxon>
        <taxon>Cucumis</taxon>
    </lineage>
</organism>
<evidence type="ECO:0000256" key="1">
    <source>
        <dbReference type="SAM" id="MobiDB-lite"/>
    </source>
</evidence>
<comment type="caution">
    <text evidence="2">The sequence shown here is derived from an EMBL/GenBank/DDBJ whole genome shotgun (WGS) entry which is preliminary data.</text>
</comment>